<accession>A0A1B0VV44</accession>
<dbReference type="Pfam" id="PF24448">
    <property type="entry name" value="T4_y05I_C"/>
    <property type="match status" value="1"/>
</dbReference>
<dbReference type="EMBL" id="KU867307">
    <property type="protein sequence ID" value="ANA49447.1"/>
    <property type="molecule type" value="Genomic_DNA"/>
</dbReference>
<name>A0A1B0VV44_9CAUD</name>
<dbReference type="InterPro" id="IPR057820">
    <property type="entry name" value="T4_y05I_C"/>
</dbReference>
<protein>
    <recommendedName>
        <fullName evidence="1">T4 y05I-like putative transcription factor C-terminal domain-containing protein</fullName>
    </recommendedName>
</protein>
<dbReference type="GeneID" id="29060276"/>
<gene>
    <name evidence="2" type="ORF">CGG41_092</name>
</gene>
<keyword evidence="3" id="KW-1185">Reference proteome</keyword>
<organism evidence="2 3">
    <name type="scientific">Salmonella phage vB_SnwM_CGG4-1</name>
    <dbReference type="NCBI Taxonomy" id="1815631"/>
    <lineage>
        <taxon>Viruses</taxon>
        <taxon>Duplodnaviria</taxon>
        <taxon>Heunggongvirae</taxon>
        <taxon>Uroviricota</taxon>
        <taxon>Caudoviricetes</taxon>
        <taxon>Pantevenvirales</taxon>
        <taxon>Straboviridae</taxon>
        <taxon>Tevenvirinae</taxon>
        <taxon>Gelderlandvirus</taxon>
        <taxon>Gelderlandvirus cgg41</taxon>
    </lineage>
</organism>
<evidence type="ECO:0000313" key="2">
    <source>
        <dbReference type="EMBL" id="ANA49447.1"/>
    </source>
</evidence>
<feature type="domain" description="T4 y05I-like putative transcription factor C-terminal" evidence="1">
    <location>
        <begin position="5"/>
        <end position="77"/>
    </location>
</feature>
<dbReference type="OrthoDB" id="35899at10239"/>
<reference evidence="3" key="1">
    <citation type="submission" date="2016-03" db="EMBL/GenBank/DDBJ databases">
        <authorList>
            <person name="Cucic S."/>
            <person name="Anany H."/>
            <person name="Brovko L."/>
            <person name="Kropinski A.M."/>
            <person name="Griffiths M.W."/>
        </authorList>
    </citation>
    <scope>NUCLEOTIDE SEQUENCE [LARGE SCALE GENOMIC DNA]</scope>
</reference>
<evidence type="ECO:0000313" key="3">
    <source>
        <dbReference type="Proteomes" id="UP000204511"/>
    </source>
</evidence>
<dbReference type="KEGG" id="vg:29060276"/>
<evidence type="ECO:0000259" key="1">
    <source>
        <dbReference type="Pfam" id="PF24448"/>
    </source>
</evidence>
<proteinExistence type="predicted"/>
<dbReference type="Proteomes" id="UP000204511">
    <property type="component" value="Genome"/>
</dbReference>
<dbReference type="RefSeq" id="YP_009286459.1">
    <property type="nucleotide sequence ID" value="NC_031065.1"/>
</dbReference>
<sequence>MTVMNFKGVGREATVIDTSFDEISVLNLDVIEHDYQGQNYELVSIIRKDADGNTEISLMKAEAEKLRDYLNVVLPTMKGNE</sequence>